<reference evidence="1" key="1">
    <citation type="submission" date="2018-05" db="EMBL/GenBank/DDBJ databases">
        <authorList>
            <person name="Lanie J.A."/>
            <person name="Ng W.-L."/>
            <person name="Kazmierczak K.M."/>
            <person name="Andrzejewski T.M."/>
            <person name="Davidsen T.M."/>
            <person name="Wayne K.J."/>
            <person name="Tettelin H."/>
            <person name="Glass J.I."/>
            <person name="Rusch D."/>
            <person name="Podicherti R."/>
            <person name="Tsui H.-C.T."/>
            <person name="Winkler M.E."/>
        </authorList>
    </citation>
    <scope>NUCLEOTIDE SEQUENCE</scope>
</reference>
<dbReference type="AlphaFoldDB" id="A0A381WXG9"/>
<protein>
    <recommendedName>
        <fullName evidence="2">JmjC domain-containing protein</fullName>
    </recommendedName>
</protein>
<proteinExistence type="predicted"/>
<evidence type="ECO:0000313" key="1">
    <source>
        <dbReference type="EMBL" id="SVA57130.1"/>
    </source>
</evidence>
<gene>
    <name evidence="1" type="ORF">METZ01_LOCUS109984</name>
</gene>
<organism evidence="1">
    <name type="scientific">marine metagenome</name>
    <dbReference type="NCBI Taxonomy" id="408172"/>
    <lineage>
        <taxon>unclassified sequences</taxon>
        <taxon>metagenomes</taxon>
        <taxon>ecological metagenomes</taxon>
    </lineage>
</organism>
<dbReference type="EMBL" id="UINC01013186">
    <property type="protein sequence ID" value="SVA57130.1"/>
    <property type="molecule type" value="Genomic_DNA"/>
</dbReference>
<sequence>MREQFWKELNETRRTREVKYWPGVFPEATIINFETLLQQNQYVSRVTNNDTVMDQYGSHLASVENNKHIKPFFTEFVTNYTAVETETVINCSFFWSFSDRHHSIYMHRDNESVLLIQGYGEVCMPTSTEEGDQYKMWHLKTGDALFLPRLTPHKSMPFCPRVTLSIGAVPSKPAL</sequence>
<name>A0A381WXG9_9ZZZZ</name>
<accession>A0A381WXG9</accession>
<dbReference type="SUPFAM" id="SSF51197">
    <property type="entry name" value="Clavaminate synthase-like"/>
    <property type="match status" value="1"/>
</dbReference>
<dbReference type="Gene3D" id="2.60.120.650">
    <property type="entry name" value="Cupin"/>
    <property type="match status" value="1"/>
</dbReference>
<evidence type="ECO:0008006" key="2">
    <source>
        <dbReference type="Google" id="ProtNLM"/>
    </source>
</evidence>